<evidence type="ECO:0000256" key="4">
    <source>
        <dbReference type="ARBA" id="ARBA00023157"/>
    </source>
</evidence>
<evidence type="ECO:0000256" key="3">
    <source>
        <dbReference type="ARBA" id="ARBA00022825"/>
    </source>
</evidence>
<keyword evidence="2" id="KW-0378">Hydrolase</keyword>
<sequence>MGRESGISYSNASGWKVFAGALTQPSYSDANGYSVERIIVFPGYNSSDNDNDIALMKLTNDIKFSYTTQPVCLPNVGMFWEAGTQCWISGWNTTSQGGNISTTLQYAEVQLVPSHVCNQSHVYNGSITPSMLCADARHGRIGSCQGDGGGPLVTETNGTWWLVGETSWGVGCAQPNKPGVYGNMTSFLGWIYLQMRTYS</sequence>
<protein>
    <submittedName>
        <fullName evidence="7">Transmembrane protease serine 2</fullName>
    </submittedName>
</protein>
<keyword evidence="4" id="KW-1015">Disulfide bond</keyword>
<keyword evidence="7" id="KW-0472">Membrane</keyword>
<dbReference type="InterPro" id="IPR043504">
    <property type="entry name" value="Peptidase_S1_PA_chymotrypsin"/>
</dbReference>
<dbReference type="Xenbase" id="XB-GENE-22065919">
    <property type="gene designation" value="tmprss2.11"/>
</dbReference>
<accession>A0A8J1J2G7</accession>
<dbReference type="AlphaFoldDB" id="A0A8J1J2G7"/>
<keyword evidence="1 7" id="KW-0645">Protease</keyword>
<dbReference type="CDD" id="cd00190">
    <property type="entry name" value="Tryp_SPc"/>
    <property type="match status" value="1"/>
</dbReference>
<dbReference type="GeneID" id="100494550"/>
<dbReference type="KEGG" id="xtr:100494550"/>
<dbReference type="PROSITE" id="PS50240">
    <property type="entry name" value="TRYPSIN_DOM"/>
    <property type="match status" value="1"/>
</dbReference>
<gene>
    <name evidence="7 8" type="primary">tmprss2.11</name>
</gene>
<dbReference type="PANTHER" id="PTHR24252">
    <property type="entry name" value="ACROSIN-RELATED"/>
    <property type="match status" value="1"/>
</dbReference>
<dbReference type="AGR" id="Xenbase:XB-GENE-22065919"/>
<dbReference type="PANTHER" id="PTHR24252:SF29">
    <property type="entry name" value="TRANSMEMBRANE PROTEASE SERINE 2 ISOFORM X2"/>
    <property type="match status" value="1"/>
</dbReference>
<dbReference type="Proteomes" id="UP000008143">
    <property type="component" value="Chromosome 2"/>
</dbReference>
<dbReference type="FunFam" id="2.40.10.10:FF:000442">
    <property type="match status" value="1"/>
</dbReference>
<evidence type="ECO:0000256" key="2">
    <source>
        <dbReference type="ARBA" id="ARBA00022801"/>
    </source>
</evidence>
<keyword evidence="3" id="KW-0720">Serine protease</keyword>
<evidence type="ECO:0000256" key="1">
    <source>
        <dbReference type="ARBA" id="ARBA00022670"/>
    </source>
</evidence>
<dbReference type="InterPro" id="IPR001314">
    <property type="entry name" value="Peptidase_S1A"/>
</dbReference>
<evidence type="ECO:0000259" key="5">
    <source>
        <dbReference type="PROSITE" id="PS50240"/>
    </source>
</evidence>
<dbReference type="GO" id="GO:0006508">
    <property type="term" value="P:proteolysis"/>
    <property type="evidence" value="ECO:0000318"/>
    <property type="project" value="GO_Central"/>
</dbReference>
<evidence type="ECO:0000313" key="8">
    <source>
        <dbReference type="Xenbase" id="XB-GENE-22065919"/>
    </source>
</evidence>
<name>A0A8J1J2G7_XENTR</name>
<proteinExistence type="predicted"/>
<evidence type="ECO:0000313" key="6">
    <source>
        <dbReference type="Proteomes" id="UP000008143"/>
    </source>
</evidence>
<dbReference type="RefSeq" id="XP_031752039.1">
    <property type="nucleotide sequence ID" value="XM_031896179.1"/>
</dbReference>
<dbReference type="GO" id="GO:0005615">
    <property type="term" value="C:extracellular space"/>
    <property type="evidence" value="ECO:0000318"/>
    <property type="project" value="GO_Central"/>
</dbReference>
<dbReference type="InterPro" id="IPR001254">
    <property type="entry name" value="Trypsin_dom"/>
</dbReference>
<dbReference type="Gene3D" id="2.40.10.10">
    <property type="entry name" value="Trypsin-like serine proteases"/>
    <property type="match status" value="1"/>
</dbReference>
<dbReference type="GO" id="GO:0004252">
    <property type="term" value="F:serine-type endopeptidase activity"/>
    <property type="evidence" value="ECO:0000318"/>
    <property type="project" value="GO_Central"/>
</dbReference>
<dbReference type="SUPFAM" id="SSF50494">
    <property type="entry name" value="Trypsin-like serine proteases"/>
    <property type="match status" value="1"/>
</dbReference>
<evidence type="ECO:0000313" key="7">
    <source>
        <dbReference type="RefSeq" id="XP_031752039.1"/>
    </source>
</evidence>
<dbReference type="OrthoDB" id="6380398at2759"/>
<dbReference type="InterPro" id="IPR009003">
    <property type="entry name" value="Peptidase_S1_PA"/>
</dbReference>
<organism evidence="6 7">
    <name type="scientific">Xenopus tropicalis</name>
    <name type="common">Western clawed frog</name>
    <name type="synonym">Silurana tropicalis</name>
    <dbReference type="NCBI Taxonomy" id="8364"/>
    <lineage>
        <taxon>Eukaryota</taxon>
        <taxon>Metazoa</taxon>
        <taxon>Chordata</taxon>
        <taxon>Craniata</taxon>
        <taxon>Vertebrata</taxon>
        <taxon>Euteleostomi</taxon>
        <taxon>Amphibia</taxon>
        <taxon>Batrachia</taxon>
        <taxon>Anura</taxon>
        <taxon>Pipoidea</taxon>
        <taxon>Pipidae</taxon>
        <taxon>Xenopodinae</taxon>
        <taxon>Xenopus</taxon>
        <taxon>Silurana</taxon>
    </lineage>
</organism>
<keyword evidence="6" id="KW-1185">Reference proteome</keyword>
<keyword evidence="7" id="KW-0812">Transmembrane</keyword>
<reference evidence="7" key="1">
    <citation type="submission" date="2025-08" db="UniProtKB">
        <authorList>
            <consortium name="RefSeq"/>
        </authorList>
    </citation>
    <scope>IDENTIFICATION</scope>
    <source>
        <strain evidence="7">Nigerian</strain>
        <tissue evidence="7">Liver and blood</tissue>
    </source>
</reference>
<dbReference type="CTD" id="100494550"/>
<dbReference type="SMART" id="SM00020">
    <property type="entry name" value="Tryp_SPc"/>
    <property type="match status" value="1"/>
</dbReference>
<dbReference type="OMA" id="YLNTHSH"/>
<dbReference type="PRINTS" id="PR00722">
    <property type="entry name" value="CHYMOTRYPSIN"/>
</dbReference>
<dbReference type="Pfam" id="PF00089">
    <property type="entry name" value="Trypsin"/>
    <property type="match status" value="1"/>
</dbReference>
<feature type="domain" description="Peptidase S1" evidence="5">
    <location>
        <begin position="1"/>
        <end position="196"/>
    </location>
</feature>